<evidence type="ECO:0000313" key="15">
    <source>
        <dbReference type="EMBL" id="PKT68326.1"/>
    </source>
</evidence>
<evidence type="ECO:0000256" key="4">
    <source>
        <dbReference type="ARBA" id="ARBA00022670"/>
    </source>
</evidence>
<comment type="similarity">
    <text evidence="3">Belongs to the peptidase M50B family.</text>
</comment>
<dbReference type="PANTHER" id="PTHR39188:SF3">
    <property type="entry name" value="STAGE IV SPORULATION PROTEIN FB"/>
    <property type="match status" value="1"/>
</dbReference>
<evidence type="ECO:0000259" key="14">
    <source>
        <dbReference type="Pfam" id="PF02163"/>
    </source>
</evidence>
<keyword evidence="16" id="KW-1185">Reference proteome</keyword>
<keyword evidence="8" id="KW-0862">Zinc</keyword>
<dbReference type="InterPro" id="IPR008915">
    <property type="entry name" value="Peptidase_M50"/>
</dbReference>
<evidence type="ECO:0000313" key="16">
    <source>
        <dbReference type="Proteomes" id="UP000236178"/>
    </source>
</evidence>
<feature type="compositionally biased region" description="Basic and acidic residues" evidence="12">
    <location>
        <begin position="50"/>
        <end position="71"/>
    </location>
</feature>
<evidence type="ECO:0000256" key="2">
    <source>
        <dbReference type="ARBA" id="ARBA00004141"/>
    </source>
</evidence>
<feature type="region of interest" description="Disordered" evidence="12">
    <location>
        <begin position="1"/>
        <end position="171"/>
    </location>
</feature>
<evidence type="ECO:0000256" key="8">
    <source>
        <dbReference type="ARBA" id="ARBA00022833"/>
    </source>
</evidence>
<evidence type="ECO:0000256" key="3">
    <source>
        <dbReference type="ARBA" id="ARBA00007931"/>
    </source>
</evidence>
<feature type="domain" description="Peptidase M50" evidence="14">
    <location>
        <begin position="219"/>
        <end position="292"/>
    </location>
</feature>
<dbReference type="SUPFAM" id="SSF54631">
    <property type="entry name" value="CBS-domain pair"/>
    <property type="match status" value="1"/>
</dbReference>
<feature type="domain" description="Peptidase M50" evidence="14">
    <location>
        <begin position="306"/>
        <end position="358"/>
    </location>
</feature>
<dbReference type="Proteomes" id="UP000236178">
    <property type="component" value="Unassembled WGS sequence"/>
</dbReference>
<evidence type="ECO:0000256" key="10">
    <source>
        <dbReference type="ARBA" id="ARBA00023049"/>
    </source>
</evidence>
<keyword evidence="6" id="KW-0479">Metal-binding</keyword>
<evidence type="ECO:0000256" key="9">
    <source>
        <dbReference type="ARBA" id="ARBA00022989"/>
    </source>
</evidence>
<evidence type="ECO:0000256" key="13">
    <source>
        <dbReference type="SAM" id="Phobius"/>
    </source>
</evidence>
<keyword evidence="10" id="KW-0482">Metalloprotease</keyword>
<feature type="compositionally biased region" description="Low complexity" evidence="12">
    <location>
        <begin position="97"/>
        <end position="106"/>
    </location>
</feature>
<keyword evidence="9 13" id="KW-1133">Transmembrane helix</keyword>
<gene>
    <name evidence="15" type="ORF">CW362_35550</name>
</gene>
<dbReference type="Gene3D" id="3.10.580.10">
    <property type="entry name" value="CBS-domain"/>
    <property type="match status" value="1"/>
</dbReference>
<dbReference type="InterPro" id="IPR046342">
    <property type="entry name" value="CBS_dom_sf"/>
</dbReference>
<dbReference type="GO" id="GO:0008237">
    <property type="term" value="F:metallopeptidase activity"/>
    <property type="evidence" value="ECO:0007669"/>
    <property type="project" value="UniProtKB-KW"/>
</dbReference>
<proteinExistence type="inferred from homology"/>
<feature type="transmembrane region" description="Helical" evidence="13">
    <location>
        <begin position="211"/>
        <end position="234"/>
    </location>
</feature>
<evidence type="ECO:0000256" key="1">
    <source>
        <dbReference type="ARBA" id="ARBA00001947"/>
    </source>
</evidence>
<keyword evidence="5 13" id="KW-0812">Transmembrane</keyword>
<comment type="caution">
    <text evidence="15">The sequence shown here is derived from an EMBL/GenBank/DDBJ whole genome shotgun (WGS) entry which is preliminary data.</text>
</comment>
<dbReference type="AlphaFoldDB" id="A0A2I0SEG2"/>
<feature type="compositionally biased region" description="Low complexity" evidence="12">
    <location>
        <begin position="33"/>
        <end position="47"/>
    </location>
</feature>
<dbReference type="CDD" id="cd06164">
    <property type="entry name" value="S2P-M50_SpoIVFB_CBS"/>
    <property type="match status" value="1"/>
</dbReference>
<feature type="transmembrane region" description="Helical" evidence="13">
    <location>
        <begin position="343"/>
        <end position="367"/>
    </location>
</feature>
<reference evidence="15 16" key="1">
    <citation type="submission" date="2017-12" db="EMBL/GenBank/DDBJ databases">
        <title>Streptomyces populusis sp. nov., a novel endophytic actinobacterium isolated from stems of Populus adenopoda Maxim.</title>
        <authorList>
            <person name="Wang Z."/>
        </authorList>
    </citation>
    <scope>NUCLEOTIDE SEQUENCE [LARGE SCALE GENOMIC DNA]</scope>
    <source>
        <strain evidence="15 16">A249</strain>
    </source>
</reference>
<protein>
    <submittedName>
        <fullName evidence="15">Peptidase</fullName>
    </submittedName>
</protein>
<dbReference type="Pfam" id="PF02163">
    <property type="entry name" value="Peptidase_M50"/>
    <property type="match status" value="2"/>
</dbReference>
<evidence type="ECO:0000256" key="5">
    <source>
        <dbReference type="ARBA" id="ARBA00022692"/>
    </source>
</evidence>
<keyword evidence="4" id="KW-0645">Protease</keyword>
<evidence type="ECO:0000256" key="7">
    <source>
        <dbReference type="ARBA" id="ARBA00022801"/>
    </source>
</evidence>
<dbReference type="OrthoDB" id="9781963at2"/>
<accession>A0A2I0SEG2</accession>
<evidence type="ECO:0000256" key="6">
    <source>
        <dbReference type="ARBA" id="ARBA00022723"/>
    </source>
</evidence>
<organism evidence="15 16">
    <name type="scientific">Streptomyces populi</name>
    <dbReference type="NCBI Taxonomy" id="2058924"/>
    <lineage>
        <taxon>Bacteria</taxon>
        <taxon>Bacillati</taxon>
        <taxon>Actinomycetota</taxon>
        <taxon>Actinomycetes</taxon>
        <taxon>Kitasatosporales</taxon>
        <taxon>Streptomycetaceae</taxon>
        <taxon>Streptomyces</taxon>
    </lineage>
</organism>
<feature type="transmembrane region" description="Helical" evidence="13">
    <location>
        <begin position="271"/>
        <end position="291"/>
    </location>
</feature>
<dbReference type="GO" id="GO:0046872">
    <property type="term" value="F:metal ion binding"/>
    <property type="evidence" value="ECO:0007669"/>
    <property type="project" value="UniProtKB-KW"/>
</dbReference>
<comment type="subcellular location">
    <subcellularLocation>
        <location evidence="2">Membrane</location>
        <topology evidence="2">Multi-pass membrane protein</topology>
    </subcellularLocation>
</comment>
<dbReference type="RefSeq" id="WP_103553738.1">
    <property type="nucleotide sequence ID" value="NZ_JBHJSK010000010.1"/>
</dbReference>
<keyword evidence="7" id="KW-0378">Hydrolase</keyword>
<comment type="cofactor">
    <cofactor evidence="1">
        <name>Zn(2+)</name>
        <dbReference type="ChEBI" id="CHEBI:29105"/>
    </cofactor>
</comment>
<feature type="transmembrane region" description="Helical" evidence="13">
    <location>
        <begin position="179"/>
        <end position="199"/>
    </location>
</feature>
<dbReference type="GO" id="GO:0016020">
    <property type="term" value="C:membrane"/>
    <property type="evidence" value="ECO:0007669"/>
    <property type="project" value="UniProtKB-SubCell"/>
</dbReference>
<sequence>MDESGGSGQPRSGTGEAAEHHERPPASAGPAFGAHPGPTGPETTGPKPTAPDHDTRPGTHPDTDTGTRTRPEPPAPDGDTTTAPNRPGPETDPADPAPGTGAPQDPSAKTPATTGPAEKTPSHHEPSPPSEPSDSRNETHDGPTGTHRTHARTDNGKNRPPRRTKEPGGGLLMGRPFGVPVYVAPSWFLVAALITWVFGGQLDRVLPDLGAARYLVSLFFAVAFYASVLVHELAHTVAALRFKLPVRRIQLQFFGGVSEIEKEAETPGREFVLAFVGPLLSLLLSGLFYLAMLPVEPGTVPGVLLAGLMVSNLIVAAFNLLPGLPLDGGRMLRAVVWKITGRAMSGTVAAAWVGRALAVSVLIGLPLLTQSETLGAAPENTSGMDTITDALLAAILAAIIWTGAGNSLRMARLREHLPELRARSLTRRAVPVETGTPLSEALRRANAVGARALVVVDTDGEPLSLVREAAIVGVPEHRRPWVTVSGLAQDLTDGMRVSAELAGEDLLDALRASPATEYLVVEDSGEIYGVLSAADVERAFVKAMARPS</sequence>
<evidence type="ECO:0000256" key="11">
    <source>
        <dbReference type="ARBA" id="ARBA00023136"/>
    </source>
</evidence>
<dbReference type="EMBL" id="PJOS01000116">
    <property type="protein sequence ID" value="PKT68326.1"/>
    <property type="molecule type" value="Genomic_DNA"/>
</dbReference>
<name>A0A2I0SEG2_9ACTN</name>
<dbReference type="GO" id="GO:0006508">
    <property type="term" value="P:proteolysis"/>
    <property type="evidence" value="ECO:0007669"/>
    <property type="project" value="UniProtKB-KW"/>
</dbReference>
<dbReference type="PANTHER" id="PTHR39188">
    <property type="entry name" value="MEMBRANE-ASSOCIATED ZINC METALLOPROTEASE M50B"/>
    <property type="match status" value="1"/>
</dbReference>
<feature type="transmembrane region" description="Helical" evidence="13">
    <location>
        <begin position="387"/>
        <end position="404"/>
    </location>
</feature>
<feature type="transmembrane region" description="Helical" evidence="13">
    <location>
        <begin position="303"/>
        <end position="322"/>
    </location>
</feature>
<evidence type="ECO:0000256" key="12">
    <source>
        <dbReference type="SAM" id="MobiDB-lite"/>
    </source>
</evidence>
<keyword evidence="11 13" id="KW-0472">Membrane</keyword>